<dbReference type="PIRSF" id="PIRSF005426">
    <property type="entry name" value="Frp"/>
    <property type="match status" value="1"/>
</dbReference>
<dbReference type="Gene3D" id="3.40.109.10">
    <property type="entry name" value="NADH Oxidase"/>
    <property type="match status" value="1"/>
</dbReference>
<dbReference type="InterPro" id="IPR029479">
    <property type="entry name" value="Nitroreductase"/>
</dbReference>
<dbReference type="OrthoDB" id="9775805at2"/>
<evidence type="ECO:0000256" key="5">
    <source>
        <dbReference type="PIRNR" id="PIRNR005426"/>
    </source>
</evidence>
<evidence type="ECO:0000259" key="6">
    <source>
        <dbReference type="Pfam" id="PF00881"/>
    </source>
</evidence>
<organism evidence="7 8">
    <name type="scientific">Liquorilactobacillus sucicola DSM 21376 = JCM 15457</name>
    <dbReference type="NCBI Taxonomy" id="1423806"/>
    <lineage>
        <taxon>Bacteria</taxon>
        <taxon>Bacillati</taxon>
        <taxon>Bacillota</taxon>
        <taxon>Bacilli</taxon>
        <taxon>Lactobacillales</taxon>
        <taxon>Lactobacillaceae</taxon>
        <taxon>Liquorilactobacillus</taxon>
    </lineage>
</organism>
<evidence type="ECO:0000256" key="3">
    <source>
        <dbReference type="ARBA" id="ARBA00022643"/>
    </source>
</evidence>
<dbReference type="eggNOG" id="COG0778">
    <property type="taxonomic scope" value="Bacteria"/>
</dbReference>
<evidence type="ECO:0000313" key="8">
    <source>
        <dbReference type="Proteomes" id="UP000050961"/>
    </source>
</evidence>
<dbReference type="InterPro" id="IPR000415">
    <property type="entry name" value="Nitroreductase-like"/>
</dbReference>
<name>A0A023CU41_9LACO</name>
<gene>
    <name evidence="7" type="ORF">FD15_GL001867</name>
</gene>
<comment type="caution">
    <text evidence="7">The sequence shown here is derived from an EMBL/GenBank/DDBJ whole genome shotgun (WGS) entry which is preliminary data.</text>
</comment>
<dbReference type="InterPro" id="IPR016446">
    <property type="entry name" value="Flavin_OxRdtase_Frp"/>
</dbReference>
<dbReference type="CDD" id="cd02146">
    <property type="entry name" value="NfsA-like"/>
    <property type="match status" value="1"/>
</dbReference>
<keyword evidence="2 5" id="KW-0285">Flavoprotein</keyword>
<dbReference type="STRING" id="1423806.FD15_GL001867"/>
<dbReference type="GO" id="GO:0016491">
    <property type="term" value="F:oxidoreductase activity"/>
    <property type="evidence" value="ECO:0007669"/>
    <property type="project" value="UniProtKB-UniRule"/>
</dbReference>
<dbReference type="PANTHER" id="PTHR43425">
    <property type="entry name" value="OXYGEN-INSENSITIVE NADPH NITROREDUCTASE"/>
    <property type="match status" value="1"/>
</dbReference>
<evidence type="ECO:0000313" key="7">
    <source>
        <dbReference type="EMBL" id="KRN05317.1"/>
    </source>
</evidence>
<feature type="domain" description="Nitroreductase" evidence="6">
    <location>
        <begin position="13"/>
        <end position="164"/>
    </location>
</feature>
<proteinExistence type="inferred from homology"/>
<evidence type="ECO:0000256" key="1">
    <source>
        <dbReference type="ARBA" id="ARBA00008366"/>
    </source>
</evidence>
<dbReference type="RefSeq" id="WP_034986747.1">
    <property type="nucleotide sequence ID" value="NZ_AYZF01000017.1"/>
</dbReference>
<protein>
    <submittedName>
        <fullName evidence="7">Nitroreductase</fullName>
    </submittedName>
</protein>
<evidence type="ECO:0000256" key="4">
    <source>
        <dbReference type="ARBA" id="ARBA00023002"/>
    </source>
</evidence>
<keyword evidence="5" id="KW-0521">NADP</keyword>
<dbReference type="AlphaFoldDB" id="A0A023CU41"/>
<dbReference type="Proteomes" id="UP000050961">
    <property type="component" value="Unassembled WGS sequence"/>
</dbReference>
<keyword evidence="3 5" id="KW-0288">FMN</keyword>
<accession>A0A023CU41</accession>
<dbReference type="EMBL" id="AYZF01000017">
    <property type="protein sequence ID" value="KRN05317.1"/>
    <property type="molecule type" value="Genomic_DNA"/>
</dbReference>
<dbReference type="Pfam" id="PF00881">
    <property type="entry name" value="Nitroreductase"/>
    <property type="match status" value="1"/>
</dbReference>
<dbReference type="PANTHER" id="PTHR43425:SF2">
    <property type="entry name" value="OXYGEN-INSENSITIVE NADPH NITROREDUCTASE"/>
    <property type="match status" value="1"/>
</dbReference>
<evidence type="ECO:0000256" key="2">
    <source>
        <dbReference type="ARBA" id="ARBA00022630"/>
    </source>
</evidence>
<reference evidence="7 8" key="1">
    <citation type="journal article" date="2015" name="Genome Announc.">
        <title>Expanding the biotechnology potential of lactobacilli through comparative genomics of 213 strains and associated genera.</title>
        <authorList>
            <person name="Sun Z."/>
            <person name="Harris H.M."/>
            <person name="McCann A."/>
            <person name="Guo C."/>
            <person name="Argimon S."/>
            <person name="Zhang W."/>
            <person name="Yang X."/>
            <person name="Jeffery I.B."/>
            <person name="Cooney J.C."/>
            <person name="Kagawa T.F."/>
            <person name="Liu W."/>
            <person name="Song Y."/>
            <person name="Salvetti E."/>
            <person name="Wrobel A."/>
            <person name="Rasinkangas P."/>
            <person name="Parkhill J."/>
            <person name="Rea M.C."/>
            <person name="O'Sullivan O."/>
            <person name="Ritari J."/>
            <person name="Douillard F.P."/>
            <person name="Paul Ross R."/>
            <person name="Yang R."/>
            <person name="Briner A.E."/>
            <person name="Felis G.E."/>
            <person name="de Vos W.M."/>
            <person name="Barrangou R."/>
            <person name="Klaenhammer T.R."/>
            <person name="Caufield P.W."/>
            <person name="Cui Y."/>
            <person name="Zhang H."/>
            <person name="O'Toole P.W."/>
        </authorList>
    </citation>
    <scope>NUCLEOTIDE SEQUENCE [LARGE SCALE GENOMIC DNA]</scope>
    <source>
        <strain evidence="7 8">DSM 21376</strain>
    </source>
</reference>
<keyword evidence="4 5" id="KW-0560">Oxidoreductase</keyword>
<comment type="similarity">
    <text evidence="1 5">Belongs to the flavin oxidoreductase frp family.</text>
</comment>
<dbReference type="PATRIC" id="fig|1423806.3.peg.1901"/>
<dbReference type="SUPFAM" id="SSF55469">
    <property type="entry name" value="FMN-dependent nitroreductase-like"/>
    <property type="match status" value="1"/>
</dbReference>
<keyword evidence="8" id="KW-1185">Reference proteome</keyword>
<sequence>MIKNQTTSKQVTHRTIRAFKKRSLSVAEFETIKEVARHTATSMFTQQCSIMHLTDEDKRKQVRQITGQDYVGTNGDLFIFVADLYRNQQIRKQLGKDDGRLHKADMFMQAVQDTVLSVQNVVNAVESLGLGAVILGSINNDPFRLLQTLELPKMTYPILGLQVGEPNQEPQLKPRLPSEFTFFENNYEREVDIEKLHDYDQIVQTYYDLRDTNRRIDSFTHQMSSEKLGLRKTKRDELLQAIQTQGLCLD</sequence>